<dbReference type="EMBL" id="AP024443">
    <property type="protein sequence ID" value="BCS18270.1"/>
    <property type="molecule type" value="Genomic_DNA"/>
</dbReference>
<dbReference type="KEGG" id="apuu:APUU_11098S"/>
<dbReference type="RefSeq" id="XP_041550464.1">
    <property type="nucleotide sequence ID" value="XM_041694523.1"/>
</dbReference>
<feature type="compositionally biased region" description="Polar residues" evidence="1">
    <location>
        <begin position="8"/>
        <end position="19"/>
    </location>
</feature>
<protein>
    <submittedName>
        <fullName evidence="2">Uncharacterized protein</fullName>
    </submittedName>
</protein>
<evidence type="ECO:0000256" key="1">
    <source>
        <dbReference type="SAM" id="MobiDB-lite"/>
    </source>
</evidence>
<keyword evidence="3" id="KW-1185">Reference proteome</keyword>
<accession>A0A7R7XBN7</accession>
<dbReference type="AlphaFoldDB" id="A0A7R7XBN7"/>
<dbReference type="GeneID" id="64968275"/>
<gene>
    <name evidence="2" type="ORF">APUU_11098S</name>
</gene>
<evidence type="ECO:0000313" key="2">
    <source>
        <dbReference type="EMBL" id="BCS18270.1"/>
    </source>
</evidence>
<reference evidence="2" key="1">
    <citation type="submission" date="2021-01" db="EMBL/GenBank/DDBJ databases">
        <authorList>
            <consortium name="Aspergillus puulaauensis MK2 genome sequencing consortium"/>
            <person name="Kazuki M."/>
            <person name="Futagami T."/>
        </authorList>
    </citation>
    <scope>NUCLEOTIDE SEQUENCE</scope>
    <source>
        <strain evidence="2">MK2</strain>
    </source>
</reference>
<reference evidence="2" key="2">
    <citation type="submission" date="2021-02" db="EMBL/GenBank/DDBJ databases">
        <title>Aspergillus puulaauensis MK2 genome sequence.</title>
        <authorList>
            <person name="Futagami T."/>
            <person name="Mori K."/>
            <person name="Kadooka C."/>
            <person name="Tanaka T."/>
        </authorList>
    </citation>
    <scope>NUCLEOTIDE SEQUENCE</scope>
    <source>
        <strain evidence="2">MK2</strain>
    </source>
</reference>
<organism evidence="2 3">
    <name type="scientific">Aspergillus puulaauensis</name>
    <dbReference type="NCBI Taxonomy" id="1220207"/>
    <lineage>
        <taxon>Eukaryota</taxon>
        <taxon>Fungi</taxon>
        <taxon>Dikarya</taxon>
        <taxon>Ascomycota</taxon>
        <taxon>Pezizomycotina</taxon>
        <taxon>Eurotiomycetes</taxon>
        <taxon>Eurotiomycetidae</taxon>
        <taxon>Eurotiales</taxon>
        <taxon>Aspergillaceae</taxon>
        <taxon>Aspergillus</taxon>
    </lineage>
</organism>
<dbReference type="Proteomes" id="UP000654913">
    <property type="component" value="Chromosome 1"/>
</dbReference>
<proteinExistence type="predicted"/>
<feature type="region of interest" description="Disordered" evidence="1">
    <location>
        <begin position="1"/>
        <end position="22"/>
    </location>
</feature>
<evidence type="ECO:0000313" key="3">
    <source>
        <dbReference type="Proteomes" id="UP000654913"/>
    </source>
</evidence>
<sequence length="69" mass="7564">MTEAPADGSSTTHGRQLQDQHPGARLAVRVYLKDALKPGQPILLVVSGRHVVKRTAFGTHLKTTPFQYL</sequence>
<name>A0A7R7XBN7_9EURO</name>